<sequence length="573" mass="58873">MKRLRHVVGLGITVVAVIYLVRVIDGAALGDVLVALLADPGGLALALGCYAAAFGLRTVAWCRVLPGLGAGHSWAGLHVSLLGNHVLPLRLGEVLRVTSVLRRTPLRAAPVIASAVTLRAADLIAVLGLAALAAPTMLAALAPAWVLAAAAGGLVLVGALGMAWLGRLRRAGMGAAASAMSGASAKPAGAALRLPGPAVLIAVVLAWVLEAAVVFEIARIAGHPLGLGEAVAITAVTIAVQAVAVTPGGFGSYEAAATAALVALGVPAGPAFAIALTTHGVKTVYALVVGGVALAVPGPGYLGRFRLPRRLPPRPAPMLPPDDAPVVAFLPAHDEEEAVAEVVARIPERVAGRRVVTIVVDDGSTDATAERAAAAGARVVSLRPNQGLGAAVRRGLAEAVAERPAVVVYLDADGEYFPEDLAALAAPVLAGTADYVIGSRFTGEIERMLARRRLGNQVLTAGLRWAARRRDLTDGQSGYRAFSPGAAAAAEIVHDYNYAQVLTLDLLGKGFRYAEVPIRYRFRTTGTSFIKLGRYLRKVLPAVYRELNPGRVPAWTPSPVPAPAEAPAQSAAS</sequence>
<dbReference type="PANTHER" id="PTHR48090">
    <property type="entry name" value="UNDECAPRENYL-PHOSPHATE 4-DEOXY-4-FORMAMIDO-L-ARABINOSE TRANSFERASE-RELATED"/>
    <property type="match status" value="1"/>
</dbReference>
<dbReference type="InterPro" id="IPR022791">
    <property type="entry name" value="L-PG_synthase/AglD"/>
</dbReference>
<evidence type="ECO:0000256" key="7">
    <source>
        <dbReference type="SAM" id="Phobius"/>
    </source>
</evidence>
<dbReference type="GO" id="GO:0005886">
    <property type="term" value="C:plasma membrane"/>
    <property type="evidence" value="ECO:0007669"/>
    <property type="project" value="UniProtKB-SubCell"/>
</dbReference>
<keyword evidence="9" id="KW-0808">Transferase</keyword>
<dbReference type="AlphaFoldDB" id="A0A848DGD1"/>
<accession>A0A848DGD1</accession>
<dbReference type="InterPro" id="IPR001173">
    <property type="entry name" value="Glyco_trans_2-like"/>
</dbReference>
<dbReference type="GO" id="GO:0016740">
    <property type="term" value="F:transferase activity"/>
    <property type="evidence" value="ECO:0007669"/>
    <property type="project" value="UniProtKB-KW"/>
</dbReference>
<dbReference type="PANTHER" id="PTHR48090:SF7">
    <property type="entry name" value="RFBJ PROTEIN"/>
    <property type="match status" value="1"/>
</dbReference>
<dbReference type="Gene3D" id="3.90.550.10">
    <property type="entry name" value="Spore Coat Polysaccharide Biosynthesis Protein SpsA, Chain A"/>
    <property type="match status" value="1"/>
</dbReference>
<dbReference type="RefSeq" id="WP_169411898.1">
    <property type="nucleotide sequence ID" value="NZ_JAAXKZ010000021.1"/>
</dbReference>
<dbReference type="CDD" id="cd04179">
    <property type="entry name" value="DPM_DPG-synthase_like"/>
    <property type="match status" value="1"/>
</dbReference>
<feature type="transmembrane region" description="Helical" evidence="7">
    <location>
        <begin position="283"/>
        <end position="302"/>
    </location>
</feature>
<keyword evidence="5 7" id="KW-1133">Transmembrane helix</keyword>
<feature type="transmembrane region" description="Helical" evidence="7">
    <location>
        <begin position="140"/>
        <end position="165"/>
    </location>
</feature>
<evidence type="ECO:0000313" key="10">
    <source>
        <dbReference type="Proteomes" id="UP000586918"/>
    </source>
</evidence>
<keyword evidence="6 7" id="KW-0472">Membrane</keyword>
<dbReference type="EMBL" id="JAAXKZ010000021">
    <property type="protein sequence ID" value="NMH91615.1"/>
    <property type="molecule type" value="Genomic_DNA"/>
</dbReference>
<keyword evidence="10" id="KW-1185">Reference proteome</keyword>
<evidence type="ECO:0000259" key="8">
    <source>
        <dbReference type="Pfam" id="PF00535"/>
    </source>
</evidence>
<protein>
    <submittedName>
        <fullName evidence="9">Glycosyltransferase</fullName>
    </submittedName>
</protein>
<evidence type="ECO:0000313" key="9">
    <source>
        <dbReference type="EMBL" id="NMH91615.1"/>
    </source>
</evidence>
<feature type="transmembrane region" description="Helical" evidence="7">
    <location>
        <begin position="230"/>
        <end position="250"/>
    </location>
</feature>
<comment type="similarity">
    <text evidence="2">Belongs to the glycosyltransferase 2 family.</text>
</comment>
<evidence type="ECO:0000256" key="2">
    <source>
        <dbReference type="ARBA" id="ARBA00006739"/>
    </source>
</evidence>
<name>A0A848DGD1_9PSEU</name>
<evidence type="ECO:0000256" key="3">
    <source>
        <dbReference type="ARBA" id="ARBA00022475"/>
    </source>
</evidence>
<dbReference type="InterPro" id="IPR029044">
    <property type="entry name" value="Nucleotide-diphossugar_trans"/>
</dbReference>
<proteinExistence type="inferred from homology"/>
<dbReference type="Pfam" id="PF03706">
    <property type="entry name" value="LPG_synthase_TM"/>
    <property type="match status" value="1"/>
</dbReference>
<evidence type="ECO:0000256" key="6">
    <source>
        <dbReference type="ARBA" id="ARBA00023136"/>
    </source>
</evidence>
<keyword evidence="3" id="KW-1003">Cell membrane</keyword>
<keyword evidence="4 7" id="KW-0812">Transmembrane</keyword>
<gene>
    <name evidence="9" type="ORF">HF519_08460</name>
</gene>
<evidence type="ECO:0000256" key="1">
    <source>
        <dbReference type="ARBA" id="ARBA00004651"/>
    </source>
</evidence>
<reference evidence="9 10" key="1">
    <citation type="submission" date="2020-04" db="EMBL/GenBank/DDBJ databases">
        <authorList>
            <person name="Klaysubun C."/>
            <person name="Duangmal K."/>
            <person name="Lipun K."/>
        </authorList>
    </citation>
    <scope>NUCLEOTIDE SEQUENCE [LARGE SCALE GENOMIC DNA]</scope>
    <source>
        <strain evidence="9 10">DSM 45300</strain>
    </source>
</reference>
<evidence type="ECO:0000256" key="4">
    <source>
        <dbReference type="ARBA" id="ARBA00022692"/>
    </source>
</evidence>
<comment type="subcellular location">
    <subcellularLocation>
        <location evidence="1">Cell membrane</location>
        <topology evidence="1">Multi-pass membrane protein</topology>
    </subcellularLocation>
</comment>
<feature type="transmembrane region" description="Helical" evidence="7">
    <location>
        <begin position="7"/>
        <end position="24"/>
    </location>
</feature>
<feature type="domain" description="Glycosyltransferase 2-like" evidence="8">
    <location>
        <begin position="330"/>
        <end position="482"/>
    </location>
</feature>
<dbReference type="Pfam" id="PF00535">
    <property type="entry name" value="Glycos_transf_2"/>
    <property type="match status" value="1"/>
</dbReference>
<feature type="transmembrane region" description="Helical" evidence="7">
    <location>
        <begin position="36"/>
        <end position="56"/>
    </location>
</feature>
<feature type="transmembrane region" description="Helical" evidence="7">
    <location>
        <begin position="111"/>
        <end position="134"/>
    </location>
</feature>
<evidence type="ECO:0000256" key="5">
    <source>
        <dbReference type="ARBA" id="ARBA00022989"/>
    </source>
</evidence>
<comment type="caution">
    <text evidence="9">The sequence shown here is derived from an EMBL/GenBank/DDBJ whole genome shotgun (WGS) entry which is preliminary data.</text>
</comment>
<dbReference type="InterPro" id="IPR050256">
    <property type="entry name" value="Glycosyltransferase_2"/>
</dbReference>
<feature type="transmembrane region" description="Helical" evidence="7">
    <location>
        <begin position="256"/>
        <end position="276"/>
    </location>
</feature>
<organism evidence="9 10">
    <name type="scientific">Pseudonocardia bannensis</name>
    <dbReference type="NCBI Taxonomy" id="630973"/>
    <lineage>
        <taxon>Bacteria</taxon>
        <taxon>Bacillati</taxon>
        <taxon>Actinomycetota</taxon>
        <taxon>Actinomycetes</taxon>
        <taxon>Pseudonocardiales</taxon>
        <taxon>Pseudonocardiaceae</taxon>
        <taxon>Pseudonocardia</taxon>
    </lineage>
</organism>
<dbReference type="Proteomes" id="UP000586918">
    <property type="component" value="Unassembled WGS sequence"/>
</dbReference>
<dbReference type="SUPFAM" id="SSF53448">
    <property type="entry name" value="Nucleotide-diphospho-sugar transferases"/>
    <property type="match status" value="1"/>
</dbReference>